<dbReference type="SMART" id="SM00710">
    <property type="entry name" value="PbH1"/>
    <property type="match status" value="19"/>
</dbReference>
<accession>A0ABR2GQR0</accession>
<keyword evidence="4" id="KW-1185">Reference proteome</keyword>
<dbReference type="InterPro" id="IPR011050">
    <property type="entry name" value="Pectin_lyase_fold/virulence"/>
</dbReference>
<feature type="transmembrane region" description="Helical" evidence="2">
    <location>
        <begin position="2672"/>
        <end position="2694"/>
    </location>
</feature>
<evidence type="ECO:0008006" key="5">
    <source>
        <dbReference type="Google" id="ProtNLM"/>
    </source>
</evidence>
<dbReference type="Gene3D" id="2.60.450.20">
    <property type="match status" value="3"/>
</dbReference>
<sequence>MQKVKIFGCGDNENRIFNGDDFAGQLDIDTFFLCDSNTPVLNIINCEYKNIMAKQFGKWAWDKHYNPKYMIQIGNINSYLYNNIISNCATTHYLIYVTNSDPNNYFYMSTNKLIKCDSGSNFKELNLLFLNNINVEIFNNTFSECYVHEGYIRINSEYENAYFKMLSNNIDHGDHNRNQKASYIVNVKNANTYIHDNNISICKTTNSIIEFRSDKTNIYRFEMYSNIITDCTNNKDVPGKYIFFAENANTSFHDNSISKCKVFGPLIYYKSTQNNNYYFEMFSNDITNCIHDSGVKATHIIAVYNSNTYIHENSISECTVGNCIIEVSCDNGNSYNSELFLNTITNCLHDSSVKANHIVAVYNLNTYIHENSISECTVGNCIIEVSNGHSNIYNLEMSLNNITKCIHDSNVDARLLMYISKVEAFLHNNIISDCTHYQSSYSFIEANCQEQNCVFKFYSNVITNCYCNQKKSKTINTNYFNNDFRDNVIKYENDPNKASRAFYIEYNSGLQLINTIVENAFQTDGSAFILSKNHNKENPSIIKNCVFINCKGDNASKNGGLALIVENLDYNLEFINVTFKDIDTTSVTTETKSTFLIRIQTNFDLSPTVTFTNCHFIGLQNRPECYAGGISFVYHHDKKKEKTVYFVNSTFEQITNNNPNAGGAIYIDPRDVLQNVNLVVKGCTFHDIKSAGSGGGICYNDISKQLIVEDCTFNQVQTTGENKIGGAIYVAEQNSYQLISITGSIFENTNSNEGGAIYITCAESSNTEIKIDGCNFLNTHASSKGHSIIILKTNDNKVPVTNCIFTDCGDNRITYAVILNVKNLECNNNAFSFSNIEKNSGCIHLEQIGTHEFIGNTFSNAQVNDDIGRSSGINYEKEVDITSLLIQNNTFDNIGGQHKGSCFSFTVQNSEVIRIINNTIQNCKSGSPFFRVSFTSDQTKFEIESMRFISDSIGTTYDSTMGSTPQFIVENPLNQGSNYPAELELLLSDCYFYENYNPNAGGALSYATSNSISNTKLHLENCQFIGNTGGQGDGALCIRCYHGLICEDCNFTRNKSNGGNGIISIETKFNSRKDGQDLPPVLATNPEINFLRCNFEKEETTANEIFISSSESATVQIQQCTFTDSINKGYIAYIDEDKIEKVSIANCSFLFSDSENSAAAVLSSRDKIEFIGNTFQKCNSKTIQIECQTLETNSFILRENLFIDCFKHPIIYLQTPITNAPVIEGNTFDNAAFIDGLIFEFKLKESVSSITFKNNTFKNFNIKSQAGGIGFKIENEETSKDLHLSFDECYFTSNKQEGAIYCDSNQNKGNTFLTITDCHFHDNQHAEKGGGAIYANTKHDIIIEKCKFTSNSAEKGASICVDPDFEGETTGSKITISDCNFNQNTPLKEGNSSVYISSSSNKNLLFELCTFEDENGGLYIDNFNQDITITTTTFYNVNNGPALYLTETSTTININVDGLVFDSCKGNENKCFYFLTETNNIDIHNWVLQNLVGTGVNSYFGTFDVKDQRSYTLKNVSFINNICDSLYGGGAGIRFIEFGSLNIIECKFINNSAKQNKEASRPSSNEKNYYNGDGGAIQIGYHCKMYDMDVVFSECIFKDNRAQRHGGAIAAQTYHGLSIDQCFFENNIANYDFSSSMNLLFDINNYYDLKSEGRGGAIYVNPAFSYEASGDCPAVTTHMTSLEISKCNFTSNKAYDGFAIYIEGDDAETIFTINNNIFKDNYNESSHKDDKNVIIGAVIATEICRLSKEKLEEDNIFSYTQEGLEVKTVSCVDHYGNVPTNNFTHSGVFSSSKEFSPSKLSNPSSTFNPTNDFSSSSSFTQSSTFSSSSSFTQSSKFSSSSSFTKSSKFSSSSSFTQSSTFSSSSSFTQSSTFSSSSSFTQSSKFSSSSSFTKSSTFSSSSSFTQSSTFSSSSSFTKSSTFSPSSTFTQSSKFSSSSSFTQSSTFSPSSTFTQSSKFSSSSSFTQSSTFSPSSTFTQSSKFSSSSSFTQSSTFSPSSTFTQSSKFSSSSIFSPTEKFTLTPAELSSNEEITSSSENEEAASSSNNEVVEPDSSNEVVAPDSSNEVVAPDSSNEVVVPDSSNEVVVPDSSNEVVVPDSSNEVVVPDSSNEVVVPDSSNEVVEPDSSNEVVVPDSSNEVVVPDSSNEVVVPDSSNEVVEPDSSNEVVVPDSSNEVVVPDSSNEVVAPDSSNEVVEPDSSNEVVVPDSSNEVVVPDSSNEVVVPDSSNEVVEPDSSNEVVVPDSSNEVVVPDSSNEVVVPDSSNEVVVPDSSNEVVVPDSSNEVVVPDSSNEVVVPDSSNEVVVPDSSNEVVVPDSSNEVVVPDSSNEVVVPDSSNEVVEPDSSNEVVDTASSKEEVQPGSSNELGDISEPETEEESTPSVPSEDPTNPLGSLCMAMLKGHNITINNRCDFSSDDTSSLVNVLRSNFTGFRNESHGGAIYVKNCGFLSKQTNFVECVSHNGGGGAICIKNPNHLDHNIVLEYLTFIRCSAAFGGACYLYSKAEENEVSILFCNFDGNIATKQKPPNDKDHFYGGSSIFISSKNTNVTKSRFHSGKGSGGAFKVYNRFDETPSNANTLDVNERHIYFDGCTFEHEDEAKSSIYYVIDDKSNIEITECSFKGKLSKGSHYVEGKMLSSQSPKLKIKLCSFEDENEHNSFVVKDQKIKDRKKQLEENILMANVLGIGVFILVIAFVCFIIKTFKSSSIKDNSYDLNDDSLNNLTCDSEL</sequence>
<feature type="compositionally biased region" description="Low complexity" evidence="1">
    <location>
        <begin position="2375"/>
        <end position="2384"/>
    </location>
</feature>
<feature type="compositionally biased region" description="Low complexity" evidence="1">
    <location>
        <begin position="2023"/>
        <end position="2047"/>
    </location>
</feature>
<feature type="compositionally biased region" description="Low complexity" evidence="1">
    <location>
        <begin position="2194"/>
        <end position="2335"/>
    </location>
</feature>
<organism evidence="3 4">
    <name type="scientific">Tritrichomonas musculus</name>
    <dbReference type="NCBI Taxonomy" id="1915356"/>
    <lineage>
        <taxon>Eukaryota</taxon>
        <taxon>Metamonada</taxon>
        <taxon>Parabasalia</taxon>
        <taxon>Tritrichomonadida</taxon>
        <taxon>Tritrichomonadidae</taxon>
        <taxon>Tritrichomonas</taxon>
    </lineage>
</organism>
<dbReference type="Gene3D" id="2.160.20.10">
    <property type="entry name" value="Single-stranded right-handed beta-helix, Pectin lyase-like"/>
    <property type="match status" value="1"/>
</dbReference>
<feature type="compositionally biased region" description="Low complexity" evidence="1">
    <location>
        <begin position="2068"/>
        <end position="2183"/>
    </location>
</feature>
<dbReference type="PANTHER" id="PTHR11319">
    <property type="entry name" value="G PROTEIN-COUPLED RECEPTOR-RELATED"/>
    <property type="match status" value="1"/>
</dbReference>
<keyword evidence="2" id="KW-0812">Transmembrane</keyword>
<evidence type="ECO:0000256" key="2">
    <source>
        <dbReference type="SAM" id="Phobius"/>
    </source>
</evidence>
<gene>
    <name evidence="3" type="ORF">M9Y10_040296</name>
</gene>
<evidence type="ECO:0000256" key="1">
    <source>
        <dbReference type="SAM" id="MobiDB-lite"/>
    </source>
</evidence>
<keyword evidence="2" id="KW-1133">Transmembrane helix</keyword>
<dbReference type="EMBL" id="JAPFFF010000072">
    <property type="protein sequence ID" value="KAK8835917.1"/>
    <property type="molecule type" value="Genomic_DNA"/>
</dbReference>
<dbReference type="PANTHER" id="PTHR11319:SF35">
    <property type="entry name" value="OUTER MEMBRANE PROTEIN PMPC-RELATED"/>
    <property type="match status" value="1"/>
</dbReference>
<name>A0ABR2GQR0_9EUKA</name>
<evidence type="ECO:0000313" key="3">
    <source>
        <dbReference type="EMBL" id="KAK8835917.1"/>
    </source>
</evidence>
<feature type="compositionally biased region" description="Low complexity" evidence="1">
    <location>
        <begin position="1824"/>
        <end position="2009"/>
    </location>
</feature>
<evidence type="ECO:0000313" key="4">
    <source>
        <dbReference type="Proteomes" id="UP001470230"/>
    </source>
</evidence>
<feature type="region of interest" description="Disordered" evidence="1">
    <location>
        <begin position="1824"/>
        <end position="2389"/>
    </location>
</feature>
<proteinExistence type="predicted"/>
<dbReference type="InterPro" id="IPR012334">
    <property type="entry name" value="Pectin_lyas_fold"/>
</dbReference>
<dbReference type="InterPro" id="IPR047002">
    <property type="entry name" value="Tcp10_C_sf"/>
</dbReference>
<feature type="compositionally biased region" description="Polar residues" evidence="1">
    <location>
        <begin position="2051"/>
        <end position="2064"/>
    </location>
</feature>
<feature type="compositionally biased region" description="Acidic residues" evidence="1">
    <location>
        <begin position="2364"/>
        <end position="2374"/>
    </location>
</feature>
<feature type="compositionally biased region" description="Polar residues" evidence="1">
    <location>
        <begin position="2339"/>
        <end position="2348"/>
    </location>
</feature>
<protein>
    <recommendedName>
        <fullName evidence="5">Right handed beta helix domain-containing protein</fullName>
    </recommendedName>
</protein>
<dbReference type="SUPFAM" id="SSF51126">
    <property type="entry name" value="Pectin lyase-like"/>
    <property type="match status" value="5"/>
</dbReference>
<dbReference type="Proteomes" id="UP001470230">
    <property type="component" value="Unassembled WGS sequence"/>
</dbReference>
<reference evidence="3 4" key="1">
    <citation type="submission" date="2024-04" db="EMBL/GenBank/DDBJ databases">
        <title>Tritrichomonas musculus Genome.</title>
        <authorList>
            <person name="Alves-Ferreira E."/>
            <person name="Grigg M."/>
            <person name="Lorenzi H."/>
            <person name="Galac M."/>
        </authorList>
    </citation>
    <scope>NUCLEOTIDE SEQUENCE [LARGE SCALE GENOMIC DNA]</scope>
    <source>
        <strain evidence="3 4">EAF2021</strain>
    </source>
</reference>
<comment type="caution">
    <text evidence="3">The sequence shown here is derived from an EMBL/GenBank/DDBJ whole genome shotgun (WGS) entry which is preliminary data.</text>
</comment>
<dbReference type="InterPro" id="IPR006626">
    <property type="entry name" value="PbH1"/>
</dbReference>
<keyword evidence="2" id="KW-0472">Membrane</keyword>